<evidence type="ECO:0000313" key="1">
    <source>
        <dbReference type="EMBL" id="KII75148.1"/>
    </source>
</evidence>
<keyword evidence="2" id="KW-1185">Reference proteome</keyword>
<name>A0A0C2JZR4_THEKT</name>
<dbReference type="EMBL" id="JWZT01000019">
    <property type="protein sequence ID" value="KII75148.1"/>
    <property type="molecule type" value="Genomic_DNA"/>
</dbReference>
<gene>
    <name evidence="1" type="ORF">RF11_10441</name>
</gene>
<evidence type="ECO:0000313" key="2">
    <source>
        <dbReference type="Proteomes" id="UP000031668"/>
    </source>
</evidence>
<dbReference type="Proteomes" id="UP000031668">
    <property type="component" value="Unassembled WGS sequence"/>
</dbReference>
<protein>
    <submittedName>
        <fullName evidence="1">Uncharacterized protein</fullName>
    </submittedName>
</protein>
<sequence length="99" mass="11802">MNVSEFRKFKIHKMRSTLLHNDGSAVVRNENFGLPAFQIHPTQKNDFYLVKRIYQHKKYIFKCKNMVTSEILEFYRAVRQMMTFFNQLGDSLLFGSSDE</sequence>
<reference evidence="1 2" key="1">
    <citation type="journal article" date="2014" name="Genome Biol. Evol.">
        <title>The genome of the myxosporean Thelohanellus kitauei shows adaptations to nutrient acquisition within its fish host.</title>
        <authorList>
            <person name="Yang Y."/>
            <person name="Xiong J."/>
            <person name="Zhou Z."/>
            <person name="Huo F."/>
            <person name="Miao W."/>
            <person name="Ran C."/>
            <person name="Liu Y."/>
            <person name="Zhang J."/>
            <person name="Feng J."/>
            <person name="Wang M."/>
            <person name="Wang M."/>
            <person name="Wang L."/>
            <person name="Yao B."/>
        </authorList>
    </citation>
    <scope>NUCLEOTIDE SEQUENCE [LARGE SCALE GENOMIC DNA]</scope>
    <source>
        <strain evidence="1">Wuqing</strain>
    </source>
</reference>
<dbReference type="AlphaFoldDB" id="A0A0C2JZR4"/>
<accession>A0A0C2JZR4</accession>
<comment type="caution">
    <text evidence="1">The sequence shown here is derived from an EMBL/GenBank/DDBJ whole genome shotgun (WGS) entry which is preliminary data.</text>
</comment>
<proteinExistence type="predicted"/>
<organism evidence="1 2">
    <name type="scientific">Thelohanellus kitauei</name>
    <name type="common">Myxosporean</name>
    <dbReference type="NCBI Taxonomy" id="669202"/>
    <lineage>
        <taxon>Eukaryota</taxon>
        <taxon>Metazoa</taxon>
        <taxon>Cnidaria</taxon>
        <taxon>Myxozoa</taxon>
        <taxon>Myxosporea</taxon>
        <taxon>Bivalvulida</taxon>
        <taxon>Platysporina</taxon>
        <taxon>Myxobolidae</taxon>
        <taxon>Thelohanellus</taxon>
    </lineage>
</organism>